<keyword evidence="1" id="KW-1133">Transmembrane helix</keyword>
<feature type="transmembrane region" description="Helical" evidence="1">
    <location>
        <begin position="77"/>
        <end position="109"/>
    </location>
</feature>
<keyword evidence="1" id="KW-0472">Membrane</keyword>
<accession>A0A6L6XVL0</accession>
<feature type="transmembrane region" description="Helical" evidence="1">
    <location>
        <begin position="115"/>
        <end position="134"/>
    </location>
</feature>
<dbReference type="Proteomes" id="UP000473525">
    <property type="component" value="Unassembled WGS sequence"/>
</dbReference>
<evidence type="ECO:0000313" key="3">
    <source>
        <dbReference type="Proteomes" id="UP000473525"/>
    </source>
</evidence>
<reference evidence="2 3" key="1">
    <citation type="submission" date="2019-12" db="EMBL/GenBank/DDBJ databases">
        <authorList>
            <person name="Huq M.A."/>
        </authorList>
    </citation>
    <scope>NUCLEOTIDE SEQUENCE [LARGE SCALE GENOMIC DNA]</scope>
    <source>
        <strain evidence="2 3">MAH-18</strain>
    </source>
</reference>
<dbReference type="RefSeq" id="WP_157343927.1">
    <property type="nucleotide sequence ID" value="NZ_WSEK01000004.1"/>
</dbReference>
<comment type="caution">
    <text evidence="2">The sequence shown here is derived from an EMBL/GenBank/DDBJ whole genome shotgun (WGS) entry which is preliminary data.</text>
</comment>
<dbReference type="EMBL" id="WSEK01000004">
    <property type="protein sequence ID" value="MVQ50783.1"/>
    <property type="molecule type" value="Genomic_DNA"/>
</dbReference>
<dbReference type="AlphaFoldDB" id="A0A6L6XVL0"/>
<proteinExistence type="predicted"/>
<evidence type="ECO:0000313" key="2">
    <source>
        <dbReference type="EMBL" id="MVQ50783.1"/>
    </source>
</evidence>
<gene>
    <name evidence="2" type="ORF">GON03_16480</name>
</gene>
<sequence length="139" mass="14061">MAAWLWPTVRSISWAPLAGVSACLLAVTLVTDNWNAGLVGIAAAAVAGAQVAGLHDPAAALLSALPTSAAVRRARRLALLVPVALGVWLATVDGSLLGLLALTVVGVAVSVHAGVPAGVAVPLLWAIFAWSAGFEWDLR</sequence>
<keyword evidence="3" id="KW-1185">Reference proteome</keyword>
<evidence type="ECO:0000256" key="1">
    <source>
        <dbReference type="SAM" id="Phobius"/>
    </source>
</evidence>
<name>A0A6L6XVL0_9ACTN</name>
<organism evidence="2 3">
    <name type="scientific">Nocardioides agri</name>
    <dbReference type="NCBI Taxonomy" id="2682843"/>
    <lineage>
        <taxon>Bacteria</taxon>
        <taxon>Bacillati</taxon>
        <taxon>Actinomycetota</taxon>
        <taxon>Actinomycetes</taxon>
        <taxon>Propionibacteriales</taxon>
        <taxon>Nocardioidaceae</taxon>
        <taxon>Nocardioides</taxon>
    </lineage>
</organism>
<keyword evidence="1" id="KW-0812">Transmembrane</keyword>
<protein>
    <submittedName>
        <fullName evidence="2">Uncharacterized protein</fullName>
    </submittedName>
</protein>